<proteinExistence type="predicted"/>
<evidence type="ECO:0000313" key="2">
    <source>
        <dbReference type="Proteomes" id="UP000003856"/>
    </source>
</evidence>
<gene>
    <name evidence="1" type="ORF">AcdelDRAFT_0884</name>
</gene>
<dbReference type="Proteomes" id="UP000003856">
    <property type="component" value="Unassembled WGS sequence"/>
</dbReference>
<evidence type="ECO:0000313" key="1">
    <source>
        <dbReference type="EMBL" id="EER61549.1"/>
    </source>
</evidence>
<protein>
    <submittedName>
        <fullName evidence="1">Uncharacterized protein</fullName>
    </submittedName>
</protein>
<sequence>MALLASTGLRNKVLDTASVKSILAGGFIHVYSSTVADIPATADAAIDPAKHTKLLTVYGDGFSAGLNLGTASGRAIGKAAGETWSGPVLATGNAVFFRYVAAGDTGALSTTEARYQGRCGTSGAELNLSSLALTAGNTQAVNFASISLPG</sequence>
<name>C5T1V4_ACIDE</name>
<dbReference type="OrthoDB" id="6897897at2"/>
<dbReference type="EMBL" id="ACQT01000014">
    <property type="protein sequence ID" value="EER61549.1"/>
    <property type="molecule type" value="Genomic_DNA"/>
</dbReference>
<dbReference type="AlphaFoldDB" id="C5T1V4"/>
<organism evidence="1 2">
    <name type="scientific">Acidovorax delafieldii 2AN</name>
    <dbReference type="NCBI Taxonomy" id="573060"/>
    <lineage>
        <taxon>Bacteria</taxon>
        <taxon>Pseudomonadati</taxon>
        <taxon>Pseudomonadota</taxon>
        <taxon>Betaproteobacteria</taxon>
        <taxon>Burkholderiales</taxon>
        <taxon>Comamonadaceae</taxon>
        <taxon>Acidovorax</taxon>
    </lineage>
</organism>
<accession>C5T1V4</accession>
<comment type="caution">
    <text evidence="1">The sequence shown here is derived from an EMBL/GenBank/DDBJ whole genome shotgun (WGS) entry which is preliminary data.</text>
</comment>
<dbReference type="PATRIC" id="fig|573060.9.peg.4311"/>
<reference evidence="1 2" key="1">
    <citation type="submission" date="2009-05" db="EMBL/GenBank/DDBJ databases">
        <title>The draft genome of Acidovorax delafieldii 2AN.</title>
        <authorList>
            <consortium name="US DOE Joint Genome Institute (JGI-PGF)"/>
            <person name="Lucas S."/>
            <person name="Copeland A."/>
            <person name="Lapidus A."/>
            <person name="Glavina del Rio T."/>
            <person name="Tice H."/>
            <person name="Bruce D."/>
            <person name="Goodwin L."/>
            <person name="Pitluck S."/>
            <person name="Larimer F."/>
            <person name="Land M.L."/>
            <person name="Hauser L."/>
            <person name="Shelobolina E.S."/>
            <person name="Picardal F."/>
            <person name="Roden E."/>
            <person name="Emerson D."/>
        </authorList>
    </citation>
    <scope>NUCLEOTIDE SEQUENCE [LARGE SCALE GENOMIC DNA]</scope>
    <source>
        <strain evidence="1 2">2AN</strain>
    </source>
</reference>
<keyword evidence="2" id="KW-1185">Reference proteome</keyword>
<dbReference type="RefSeq" id="WP_005793790.1">
    <property type="nucleotide sequence ID" value="NZ_ACQT01000014.1"/>
</dbReference>